<proteinExistence type="predicted"/>
<evidence type="ECO:0000256" key="1">
    <source>
        <dbReference type="SAM" id="Phobius"/>
    </source>
</evidence>
<feature type="transmembrane region" description="Helical" evidence="1">
    <location>
        <begin position="188"/>
        <end position="211"/>
    </location>
</feature>
<dbReference type="Proteomes" id="UP000831768">
    <property type="component" value="Chromosome"/>
</dbReference>
<keyword evidence="1" id="KW-0472">Membrane</keyword>
<feature type="transmembrane region" description="Helical" evidence="1">
    <location>
        <begin position="98"/>
        <end position="115"/>
    </location>
</feature>
<dbReference type="KEGG" id="haad:MW046_11980"/>
<sequence length="220" mass="23633">MGVTFHGRVLSNPPFPFLIRADIHIPSSSPSAYLLAEPAAVRRRPDNIALAVETLDQTIRFTSERQSARVKSWWCEAEDMSATKGDVLGRIERSSTTFAIAVGDVVLIGLFVLAGELSHYTIAFLLANPGRITGTALPFYIGWVIAAPVLGAYSKSARETPLRAALIGGGAWIVAALIGQGLRSTAIFHGNFAITFMFVSIGVGLVLLVPWRTVLAVRLS</sequence>
<reference evidence="2" key="1">
    <citation type="submission" date="2022-04" db="EMBL/GenBank/DDBJ databases">
        <title>Halocatena sp. nov., isolated from a salt lake.</title>
        <authorList>
            <person name="Cui H.-L."/>
        </authorList>
    </citation>
    <scope>NUCLEOTIDE SEQUENCE</scope>
    <source>
        <strain evidence="2">AD-1</strain>
    </source>
</reference>
<keyword evidence="1" id="KW-0812">Transmembrane</keyword>
<dbReference type="RefSeq" id="WP_247993337.1">
    <property type="nucleotide sequence ID" value="NZ_CP096019.1"/>
</dbReference>
<dbReference type="EMBL" id="CP096019">
    <property type="protein sequence ID" value="UPM42666.1"/>
    <property type="molecule type" value="Genomic_DNA"/>
</dbReference>
<protein>
    <submittedName>
        <fullName evidence="2">DUF3054 domain-containing protein</fullName>
    </submittedName>
</protein>
<evidence type="ECO:0000313" key="2">
    <source>
        <dbReference type="EMBL" id="UPM42666.1"/>
    </source>
</evidence>
<dbReference type="PANTHER" id="PTHR35283">
    <property type="entry name" value="T12C22.21 PROTEIN"/>
    <property type="match status" value="1"/>
</dbReference>
<keyword evidence="3" id="KW-1185">Reference proteome</keyword>
<keyword evidence="1" id="KW-1133">Transmembrane helix</keyword>
<evidence type="ECO:0000313" key="3">
    <source>
        <dbReference type="Proteomes" id="UP000831768"/>
    </source>
</evidence>
<dbReference type="Pfam" id="PF11255">
    <property type="entry name" value="DUF3054"/>
    <property type="match status" value="1"/>
</dbReference>
<gene>
    <name evidence="2" type="ORF">MW046_11980</name>
</gene>
<organism evidence="2 3">
    <name type="scientific">Halocatena salina</name>
    <dbReference type="NCBI Taxonomy" id="2934340"/>
    <lineage>
        <taxon>Archaea</taxon>
        <taxon>Methanobacteriati</taxon>
        <taxon>Methanobacteriota</taxon>
        <taxon>Stenosarchaea group</taxon>
        <taxon>Halobacteria</taxon>
        <taxon>Halobacteriales</taxon>
        <taxon>Natronomonadaceae</taxon>
        <taxon>Halocatena</taxon>
    </lineage>
</organism>
<feature type="transmembrane region" description="Helical" evidence="1">
    <location>
        <begin position="165"/>
        <end position="182"/>
    </location>
</feature>
<dbReference type="GeneID" id="71928777"/>
<dbReference type="InterPro" id="IPR021414">
    <property type="entry name" value="DUF3054"/>
</dbReference>
<accession>A0A8U0A1C5</accession>
<feature type="transmembrane region" description="Helical" evidence="1">
    <location>
        <begin position="135"/>
        <end position="153"/>
    </location>
</feature>
<dbReference type="PANTHER" id="PTHR35283:SF3">
    <property type="entry name" value="T12C22.21 PROTEIN"/>
    <property type="match status" value="1"/>
</dbReference>
<name>A0A8U0A1C5_9EURY</name>
<dbReference type="AlphaFoldDB" id="A0A8U0A1C5"/>